<feature type="compositionally biased region" description="Basic and acidic residues" evidence="9">
    <location>
        <begin position="2397"/>
        <end position="2409"/>
    </location>
</feature>
<feature type="region of interest" description="Disordered" evidence="9">
    <location>
        <begin position="3662"/>
        <end position="3724"/>
    </location>
</feature>
<feature type="region of interest" description="Disordered" evidence="9">
    <location>
        <begin position="396"/>
        <end position="449"/>
    </location>
</feature>
<dbReference type="SMART" id="SM00174">
    <property type="entry name" value="RHO"/>
    <property type="match status" value="1"/>
</dbReference>
<feature type="compositionally biased region" description="Polar residues" evidence="9">
    <location>
        <begin position="240"/>
        <end position="249"/>
    </location>
</feature>
<dbReference type="SMART" id="SM00175">
    <property type="entry name" value="RAB"/>
    <property type="match status" value="1"/>
</dbReference>
<dbReference type="SUPFAM" id="SSF52540">
    <property type="entry name" value="P-loop containing nucleoside triphosphate hydrolases"/>
    <property type="match status" value="1"/>
</dbReference>
<dbReference type="Proteomes" id="UP001479290">
    <property type="component" value="Unassembled WGS sequence"/>
</dbReference>
<feature type="compositionally biased region" description="Basic residues" evidence="9">
    <location>
        <begin position="2525"/>
        <end position="2540"/>
    </location>
</feature>
<organism evidence="10 11">
    <name type="scientific">Culter alburnus</name>
    <name type="common">Topmouth culter</name>
    <dbReference type="NCBI Taxonomy" id="194366"/>
    <lineage>
        <taxon>Eukaryota</taxon>
        <taxon>Metazoa</taxon>
        <taxon>Chordata</taxon>
        <taxon>Craniata</taxon>
        <taxon>Vertebrata</taxon>
        <taxon>Euteleostomi</taxon>
        <taxon>Actinopterygii</taxon>
        <taxon>Neopterygii</taxon>
        <taxon>Teleostei</taxon>
        <taxon>Ostariophysi</taxon>
        <taxon>Cypriniformes</taxon>
        <taxon>Xenocyprididae</taxon>
        <taxon>Xenocypridinae</taxon>
        <taxon>Culter</taxon>
    </lineage>
</organism>
<feature type="compositionally biased region" description="Polar residues" evidence="9">
    <location>
        <begin position="77"/>
        <end position="86"/>
    </location>
</feature>
<evidence type="ECO:0000256" key="4">
    <source>
        <dbReference type="ARBA" id="ARBA00022741"/>
    </source>
</evidence>
<feature type="compositionally biased region" description="Basic residues" evidence="9">
    <location>
        <begin position="2786"/>
        <end position="2806"/>
    </location>
</feature>
<dbReference type="FunFam" id="3.40.50.300:FF:001129">
    <property type="entry name" value="ras-related protein Rab-44 isoform X2"/>
    <property type="match status" value="1"/>
</dbReference>
<evidence type="ECO:0000313" key="11">
    <source>
        <dbReference type="Proteomes" id="UP001479290"/>
    </source>
</evidence>
<feature type="compositionally biased region" description="Basic and acidic residues" evidence="9">
    <location>
        <begin position="424"/>
        <end position="438"/>
    </location>
</feature>
<feature type="compositionally biased region" description="Low complexity" evidence="9">
    <location>
        <begin position="3662"/>
        <end position="3672"/>
    </location>
</feature>
<dbReference type="PROSITE" id="PS51420">
    <property type="entry name" value="RHO"/>
    <property type="match status" value="1"/>
</dbReference>
<keyword evidence="11" id="KW-1185">Reference proteome</keyword>
<feature type="region of interest" description="Disordered" evidence="9">
    <location>
        <begin position="1851"/>
        <end position="1897"/>
    </location>
</feature>
<feature type="compositionally biased region" description="Basic and acidic residues" evidence="9">
    <location>
        <begin position="2649"/>
        <end position="2665"/>
    </location>
</feature>
<feature type="region of interest" description="Disordered" evidence="9">
    <location>
        <begin position="2374"/>
        <end position="2420"/>
    </location>
</feature>
<feature type="compositionally biased region" description="Basic residues" evidence="9">
    <location>
        <begin position="3236"/>
        <end position="3252"/>
    </location>
</feature>
<feature type="compositionally biased region" description="Polar residues" evidence="9">
    <location>
        <begin position="3012"/>
        <end position="3032"/>
    </location>
</feature>
<dbReference type="EMBL" id="JAWDJR010000006">
    <property type="protein sequence ID" value="KAK9973546.1"/>
    <property type="molecule type" value="Genomic_DNA"/>
</dbReference>
<feature type="region of interest" description="Disordered" evidence="9">
    <location>
        <begin position="2229"/>
        <end position="2286"/>
    </location>
</feature>
<feature type="region of interest" description="Disordered" evidence="9">
    <location>
        <begin position="2514"/>
        <end position="2548"/>
    </location>
</feature>
<feature type="region of interest" description="Disordered" evidence="9">
    <location>
        <begin position="1706"/>
        <end position="1763"/>
    </location>
</feature>
<feature type="compositionally biased region" description="Basic and acidic residues" evidence="9">
    <location>
        <begin position="273"/>
        <end position="285"/>
    </location>
</feature>
<feature type="compositionally biased region" description="Polar residues" evidence="9">
    <location>
        <begin position="1360"/>
        <end position="1369"/>
    </location>
</feature>
<feature type="compositionally biased region" description="Basic and acidic residues" evidence="9">
    <location>
        <begin position="3795"/>
        <end position="3813"/>
    </location>
</feature>
<evidence type="ECO:0000256" key="9">
    <source>
        <dbReference type="SAM" id="MobiDB-lite"/>
    </source>
</evidence>
<dbReference type="EC" id="3.6.5.2" evidence="3"/>
<feature type="compositionally biased region" description="Basic and acidic residues" evidence="9">
    <location>
        <begin position="107"/>
        <end position="119"/>
    </location>
</feature>
<comment type="catalytic activity">
    <reaction evidence="8">
        <text>GTP + H2O = GDP + phosphate + H(+)</text>
        <dbReference type="Rhea" id="RHEA:19669"/>
        <dbReference type="ChEBI" id="CHEBI:15377"/>
        <dbReference type="ChEBI" id="CHEBI:15378"/>
        <dbReference type="ChEBI" id="CHEBI:37565"/>
        <dbReference type="ChEBI" id="CHEBI:43474"/>
        <dbReference type="ChEBI" id="CHEBI:58189"/>
        <dbReference type="EC" id="3.6.5.2"/>
    </reaction>
    <physiologicalReaction direction="left-to-right" evidence="8">
        <dbReference type="Rhea" id="RHEA:19670"/>
    </physiologicalReaction>
</comment>
<feature type="compositionally biased region" description="Basic and acidic residues" evidence="9">
    <location>
        <begin position="2229"/>
        <end position="2257"/>
    </location>
</feature>
<feature type="region of interest" description="Disordered" evidence="9">
    <location>
        <begin position="2636"/>
        <end position="2665"/>
    </location>
</feature>
<feature type="region of interest" description="Disordered" evidence="9">
    <location>
        <begin position="3412"/>
        <end position="3447"/>
    </location>
</feature>
<feature type="compositionally biased region" description="Basic residues" evidence="9">
    <location>
        <begin position="1479"/>
        <end position="1494"/>
    </location>
</feature>
<feature type="region of interest" description="Disordered" evidence="9">
    <location>
        <begin position="3223"/>
        <end position="3282"/>
    </location>
</feature>
<feature type="region of interest" description="Disordered" evidence="9">
    <location>
        <begin position="991"/>
        <end position="1013"/>
    </location>
</feature>
<feature type="compositionally biased region" description="Polar residues" evidence="9">
    <location>
        <begin position="439"/>
        <end position="449"/>
    </location>
</feature>
<dbReference type="GO" id="GO:0005525">
    <property type="term" value="F:GTP binding"/>
    <property type="evidence" value="ECO:0007669"/>
    <property type="project" value="UniProtKB-KW"/>
</dbReference>
<feature type="compositionally biased region" description="Basic residues" evidence="9">
    <location>
        <begin position="3097"/>
        <end position="3111"/>
    </location>
</feature>
<protein>
    <recommendedName>
        <fullName evidence="3">small monomeric GTPase</fullName>
        <ecNumber evidence="3">3.6.5.2</ecNumber>
    </recommendedName>
</protein>
<feature type="compositionally biased region" description="Basic residues" evidence="9">
    <location>
        <begin position="3682"/>
        <end position="3694"/>
    </location>
</feature>
<evidence type="ECO:0000256" key="5">
    <source>
        <dbReference type="ARBA" id="ARBA00023134"/>
    </source>
</evidence>
<dbReference type="SMART" id="SM00173">
    <property type="entry name" value="RAS"/>
    <property type="match status" value="1"/>
</dbReference>
<evidence type="ECO:0000256" key="7">
    <source>
        <dbReference type="ARBA" id="ARBA00023289"/>
    </source>
</evidence>
<feature type="region of interest" description="Disordered" evidence="9">
    <location>
        <begin position="2775"/>
        <end position="2807"/>
    </location>
</feature>
<feature type="region of interest" description="Disordered" evidence="9">
    <location>
        <begin position="1445"/>
        <end position="1502"/>
    </location>
</feature>
<comment type="caution">
    <text evidence="10">The sequence shown here is derived from an EMBL/GenBank/DDBJ whole genome shotgun (WGS) entry which is preliminary data.</text>
</comment>
<feature type="compositionally biased region" description="Basic residues" evidence="9">
    <location>
        <begin position="1217"/>
        <end position="1232"/>
    </location>
</feature>
<feature type="region of interest" description="Disordered" evidence="9">
    <location>
        <begin position="1"/>
        <end position="164"/>
    </location>
</feature>
<dbReference type="Pfam" id="PF00071">
    <property type="entry name" value="Ras"/>
    <property type="match status" value="1"/>
</dbReference>
<feature type="region of interest" description="Disordered" evidence="9">
    <location>
        <begin position="1071"/>
        <end position="1109"/>
    </location>
</feature>
<dbReference type="PANTHER" id="PTHR47980">
    <property type="entry name" value="LD44762P"/>
    <property type="match status" value="1"/>
</dbReference>
<reference evidence="10 11" key="1">
    <citation type="submission" date="2024-05" db="EMBL/GenBank/DDBJ databases">
        <title>A high-quality chromosomal-level genome assembly of Topmouth culter (Culter alburnus).</title>
        <authorList>
            <person name="Zhao H."/>
        </authorList>
    </citation>
    <scope>NUCLEOTIDE SEQUENCE [LARGE SCALE GENOMIC DNA]</scope>
    <source>
        <strain evidence="10">CATC2023</strain>
        <tissue evidence="10">Muscle</tissue>
    </source>
</reference>
<feature type="compositionally biased region" description="Basic and acidic residues" evidence="9">
    <location>
        <begin position="1603"/>
        <end position="1619"/>
    </location>
</feature>
<feature type="compositionally biased region" description="Basic residues" evidence="9">
    <location>
        <begin position="1"/>
        <end position="10"/>
    </location>
</feature>
<dbReference type="PROSITE" id="PS51421">
    <property type="entry name" value="RAS"/>
    <property type="match status" value="1"/>
</dbReference>
<feature type="compositionally biased region" description="Basic residues" evidence="9">
    <location>
        <begin position="3775"/>
        <end position="3786"/>
    </location>
</feature>
<keyword evidence="7" id="KW-0636">Prenylation</keyword>
<feature type="region of interest" description="Disordered" evidence="9">
    <location>
        <begin position="2113"/>
        <end position="2142"/>
    </location>
</feature>
<dbReference type="CDD" id="cd00154">
    <property type="entry name" value="Rab"/>
    <property type="match status" value="1"/>
</dbReference>
<name>A0AAW2AIL1_CULAL</name>
<feature type="region of interest" description="Disordered" evidence="9">
    <location>
        <begin position="2999"/>
        <end position="3035"/>
    </location>
</feature>
<feature type="compositionally biased region" description="Basic and acidic residues" evidence="9">
    <location>
        <begin position="1874"/>
        <end position="1886"/>
    </location>
</feature>
<dbReference type="InterPro" id="IPR001806">
    <property type="entry name" value="Small_GTPase"/>
</dbReference>
<feature type="compositionally biased region" description="Basic and acidic residues" evidence="9">
    <location>
        <begin position="1464"/>
        <end position="1473"/>
    </location>
</feature>
<feature type="region of interest" description="Disordered" evidence="9">
    <location>
        <begin position="2937"/>
        <end position="2965"/>
    </location>
</feature>
<feature type="region of interest" description="Disordered" evidence="9">
    <location>
        <begin position="2041"/>
        <end position="2064"/>
    </location>
</feature>
<feature type="region of interest" description="Disordered" evidence="9">
    <location>
        <begin position="670"/>
        <end position="691"/>
    </location>
</feature>
<feature type="region of interest" description="Disordered" evidence="9">
    <location>
        <begin position="2564"/>
        <end position="2587"/>
    </location>
</feature>
<gene>
    <name evidence="10" type="ORF">ABG768_024272</name>
</gene>
<evidence type="ECO:0000313" key="10">
    <source>
        <dbReference type="EMBL" id="KAK9973546.1"/>
    </source>
</evidence>
<feature type="compositionally biased region" description="Basic residues" evidence="9">
    <location>
        <begin position="3424"/>
        <end position="3437"/>
    </location>
</feature>
<evidence type="ECO:0000256" key="6">
    <source>
        <dbReference type="ARBA" id="ARBA00023288"/>
    </source>
</evidence>
<feature type="compositionally biased region" description="Polar residues" evidence="9">
    <location>
        <begin position="670"/>
        <end position="683"/>
    </location>
</feature>
<feature type="region of interest" description="Disordered" evidence="9">
    <location>
        <begin position="3752"/>
        <end position="3813"/>
    </location>
</feature>
<feature type="compositionally biased region" description="Acidic residues" evidence="9">
    <location>
        <begin position="3703"/>
        <end position="3716"/>
    </location>
</feature>
<dbReference type="Gene3D" id="3.40.50.300">
    <property type="entry name" value="P-loop containing nucleotide triphosphate hydrolases"/>
    <property type="match status" value="1"/>
</dbReference>
<dbReference type="PROSITE" id="PS51419">
    <property type="entry name" value="RAB"/>
    <property type="match status" value="1"/>
</dbReference>
<feature type="compositionally biased region" description="Basic residues" evidence="9">
    <location>
        <begin position="2263"/>
        <end position="2278"/>
    </location>
</feature>
<feature type="region of interest" description="Disordered" evidence="9">
    <location>
        <begin position="611"/>
        <end position="631"/>
    </location>
</feature>
<feature type="region of interest" description="Disordered" evidence="9">
    <location>
        <begin position="1991"/>
        <end position="2025"/>
    </location>
</feature>
<dbReference type="SMART" id="SM00176">
    <property type="entry name" value="RAN"/>
    <property type="match status" value="1"/>
</dbReference>
<feature type="region of interest" description="Disordered" evidence="9">
    <location>
        <begin position="3505"/>
        <end position="3524"/>
    </location>
</feature>
<dbReference type="GO" id="GO:0003925">
    <property type="term" value="F:G protein activity"/>
    <property type="evidence" value="ECO:0007669"/>
    <property type="project" value="UniProtKB-EC"/>
</dbReference>
<evidence type="ECO:0000256" key="8">
    <source>
        <dbReference type="ARBA" id="ARBA00047660"/>
    </source>
</evidence>
<dbReference type="GO" id="GO:0016020">
    <property type="term" value="C:membrane"/>
    <property type="evidence" value="ECO:0007669"/>
    <property type="project" value="UniProtKB-SubCell"/>
</dbReference>
<feature type="region of interest" description="Disordered" evidence="9">
    <location>
        <begin position="477"/>
        <end position="509"/>
    </location>
</feature>
<evidence type="ECO:0000256" key="1">
    <source>
        <dbReference type="ARBA" id="ARBA00004635"/>
    </source>
</evidence>
<feature type="compositionally biased region" description="Low complexity" evidence="9">
    <location>
        <begin position="147"/>
        <end position="156"/>
    </location>
</feature>
<feature type="compositionally biased region" description="Acidic residues" evidence="9">
    <location>
        <begin position="1045"/>
        <end position="1062"/>
    </location>
</feature>
<feature type="region of interest" description="Disordered" evidence="9">
    <location>
        <begin position="240"/>
        <end position="285"/>
    </location>
</feature>
<feature type="compositionally biased region" description="Polar residues" evidence="9">
    <location>
        <begin position="614"/>
        <end position="627"/>
    </location>
</feature>
<dbReference type="NCBIfam" id="TIGR00231">
    <property type="entry name" value="small_GTP"/>
    <property type="match status" value="1"/>
</dbReference>
<feature type="region of interest" description="Disordered" evidence="9">
    <location>
        <begin position="1328"/>
        <end position="1373"/>
    </location>
</feature>
<keyword evidence="4" id="KW-0547">Nucleotide-binding</keyword>
<feature type="region of interest" description="Disordered" evidence="9">
    <location>
        <begin position="1589"/>
        <end position="1619"/>
    </location>
</feature>
<evidence type="ECO:0000256" key="2">
    <source>
        <dbReference type="ARBA" id="ARBA00006270"/>
    </source>
</evidence>
<feature type="compositionally biased region" description="Acidic residues" evidence="9">
    <location>
        <begin position="3115"/>
        <end position="3126"/>
    </location>
</feature>
<feature type="compositionally biased region" description="Polar residues" evidence="9">
    <location>
        <begin position="492"/>
        <end position="506"/>
    </location>
</feature>
<evidence type="ECO:0000256" key="3">
    <source>
        <dbReference type="ARBA" id="ARBA00011984"/>
    </source>
</evidence>
<keyword evidence="6" id="KW-0449">Lipoprotein</keyword>
<dbReference type="InterPro" id="IPR050305">
    <property type="entry name" value="Small_GTPase_Rab"/>
</dbReference>
<sequence>MSGRRSKKNQRLGSSRRGPKGLKNIEQDKDDDDDGLQQIAESGDGQNEFHTTTDYHSAQFNHPPSQQTSVLECPPHASSQKDSLMQTELPERKRKMGSTRKSPGGFKVERNLDEVRSTEELDEYLTQPNTSATKEQHSSLTEDEQSRSSSFPSNLSLQTESSGLVGEPRATFVVVVPENEEKDAIHHQEITSHSYEVVNDMPVDKTVGGSVHFSADTVGESDLLREDSVMFNELKALSHQETPLASTSGQKRRMGSTRRPLGGKNCENVGVQEHSRSMSENERKAEVIDEAKFSTSEEMAQMWDGVARDDPSSHTESSLVSNPSLLAELKEPDVSAGTETMNQSVVFPLVDPEKPLPETSSHHGTPLLNKGLDFKFGSYTEDFDVLNKDLEEAGSHFSDNNQHVLDTREDTNTSHNCRDVNTVEAKEEVLKQKEEPSRNNKTSSLSPRQDAQLEELVLNCEESPSLSQHNNVDCSTAQLKEGGNRGFDVPASNISHAEPTATSSPHEMSDAVKESQEIYMEKKHENNVCKVVSITCDTLTDLECVDEDERGSETDNGFEMIDQSDARDHSVTKIIMEVRDNKEDAGTSTETVWISHQEPCEVSTEKEELHRQQEYSSTISQTQSGPAQDNAGKMLENKEAREDKGDTENTVINDVTSKSEEMLSFEDSATKTGSHAHQQQFMQSPEKEGYDLSESGYEESEKEGIFFSPESENMAFDRSDGRSEETEGIEGIDATVLILDVEKPLTNVNTACNDSKSDLQTENPEQNRVLTEEQNYTSPDSNLEAFQVSDNVSTVIDSSLLLHVAVGSEETDTIVEDSDPVPEDSQDSYKLTIFHSETQGNEGDAEIVPVGGDKDLEIQTQNKAFYSSTSEAVGTEENIHDVSVLVREFDVNGDTVTVESNRTTESDFLQTSADALKSENPENEVLSDIIIVSECSHREEVHAKLSPVIKRKMGSTRRPLRGDTGQRKRREYLDENETFATESMINVEKETFSLEDEPSPNESSLKISKDGAKEQGVEICEKIDVGPVEGSESDLMQSSFSLGSEETDTIVEDSDPVPEDSQDSYKLTIFHSETQGNEGDAERVPAEGDTESRPEIETENKMSDLTSEAERTEENICEATVLVGEVQFIVDTVTVESKMTIESELLQNDTFTDTKLEALKVSENTENVSSVTDTGLVVHDATEASRETDTIPDQHDTNIIPEDSHREEAHSKSSPIVHKRKMGSTRRPLKGNKGKERKYDENETLDSEAMINVEKETFSLEYEPSPDESTLQISNDGAKEQKEICEKNDVGPAEGSESALMQSSFSLDLVSEESTAVTVSHITESQTLTKINEESQENTGDAEKAAVGGDTDSHPEIQTENKMSNLTTSEAERTEENICEATVLVGEVQFIVDTATVESKMTTESELLQNDTFTDAKLKALKVSENTENVSSVTDTGLVVHDATEASRETDTIPDQSDTNIIPEDSHREEAHSKSSPIVHKRKMGSTRRPLKGNKGKERKYDENETLDSEAMINVEKETFSLVYEPSPDESTLQISNDGAKEQKEICEKIDVGPVEGSESDLMQSSFSLDLVSEESTAVTVCHITESQTLTKMNEESQENTGDAERVPAEGDTDSHPEIQTENKMSDLTSEAERTEENICEATVLVGEVQFIVDTVTVESKMTIESELLQNDTFTDAKLEALKVSENTENVSSVTDTGLVVHDATEASRETDTIPDQHDTNIIPEDSHREEAHSKSSPIVHKRKMGSTRRPLKGNKGKERKYDENETLDSEAMINVEKETFSLEYEPSPDESTLQISNDGAKEQKEICEKNDVGPAEGSESALMQSSFSLDLVSEESTAVTVSHITESQTLTKINEESQENTGDAEKAAVGGDTDSHPEIQTENKMSDLTTSEAERTEENICEATVLVGEVQFIVDTVTVESKMTIESELLQNDTFTDTKLEALKVSENTENVSSVTDTGLVVHDATTASRETDTIPDQSDTNIILEDSHREEAHSKSSPIVHKRKMGSTRRPLKGNKGKERKYDENETLDSEAMINVEKETFSLEDQPSPDEITSQRSKDGVKEQKEICEKIDVGPVEGSESDLMQSSFSLDLVSEESTAVTVCHITESQTLTKINEESQENTGDAERVPAEGDTDSHPEIQTENKMSDLTSEAERTEENICEATVLVGEVQFIVDTVTVESKMTIESELLQNDTFTDAKLEALKVSENTENVSSVTDTGLVVHDATEASRETDTIPDQHDTNIIPEDSHREEAHSKSSPIVHKRKMGSTRRPLKGNKGKERKYDENETLDSEAMINVEKETFSLEYEPSPDESTLQISNDGAKEQKEICEKNDVGPAEGSESALMQSSFSLDLVSEESTAVTVSHITESQTLTKINEESQENTGDAEKAAVGGDTDSHPEIQTENKMSDLTTSEAERTEENICEATVLVGEVQFIVDTVTVESKMTIESELLQNDTFTDTKLEALKVSENTENVSSVTDTGLVVHDATTASRETDTIPDQSDTNIILEDSHREEAHSKSSPIVHKRKMGSTRRPLKGNKGKERKYDENETLDSEAMINVEKETFSLEDQPSPDEITSQRSKDGVKEQKEICEKIDVGPVEGSESDLMQSSFSLDLVSEESTAVTVCHITESQTLTKINEESQENTGDAERVPAEGDTDSHPEIQTENKMSDLTSEAERTEENICEATVLVGEVQFIVDTVTVESKMTIESELLQNDTFTDAKLEALKASENTENVSSVTDTGLVVHDATEASRETDTIPDQSDTNIILEDSHREEAHSKSSPIVHKRKMGSTRRPLKGNKGKERKYHDENETLDSEAMINVEKETFGLEDKSTSPSSKDAQKLTDVKLEALKLSENTENVSFVTDTGLLVQDDTTKGYSDMTTESDFHQKASSPDAHVEEFLSENVEKKDLGETDTITEPSDINIIPEDTLREAAHSKSTPVVHKRKMGSTRRPLSGNKGQRKVRVEVSGEEDTETLSEIQDQVNVFDHNVTQEIMKIRDDEDEERMTTKPVQEQRSDVSQTQTGPSQDDTGSHLLEVPERAEDFVSDSLTSHSDLVLSLMEETQIHVSSEDVMSDTFVPSTEVVEMHSVSNRSLQKRKMGSTRKRGKRMVNEEEVEEEKEGEAENTTIDDGTTKSEEKLTLEEAITGSPVHQQVFSSSAGKEGLDIQEVASKSDVQIENSEEIDQNQAAEMASDLPLGDVETYSVPEQSEIISIITEESHRKDVQSNSIPVVQKRKMGSTRKTLRGNKGQRREEESKKMYGESKGMAKEQDTDPHLATSEGENKLDEDVEQNFPVEFSHQAAISNMFSESEDGVKEVSLNIHDPSDVSEEKGIENTENDSNSLNEAIDLYEGTTDKFVLTVSREDVHQSMSADYLDQHVHGASEPGQTETMCHAIPTQELKITQDDVVHENSSQKIPSTHEKKRKMGSTRRKPREMHGKNMGDQDDILDMAMDRETKKAEDDLDDMPLALSISQPKEMSSEAVSTTDLESEMLVGATDLKEGENYQNNSDHSEPTGPETPENTLQICENELVNVDVTKHLQPETVTIEKRRKMGSTRKNLREGRIRGKRDAYEDMETADTHLQISQDSEMSLVGKAVGEQTIQDYSNQSEDSLLSEIERALNKTSQSSSNYELIVNQPNLGDLANIPDLNKLENSEIKSLQLKPSQSSKTHSEPNSPERRRRKMGSTRKNPRQQIKAEREDEDKEDEEIEENLETNKQEIKDLERVEVSGVHNIPENKLNKEYLDVPSAHTSGSQLEESGNPVVQERTSPSTKRKFGSRRTNKGKQGLGRLDASDMRNELEDGDHKPNVSEVKDNLHSDLTVCDPYLGLQPGNQPISQPISEQSNMEARNEEAAPKGTGAGLVSLDQTIKHDRSTGTRQTINLNRNSEVQFNVVMVGNSCVGKTSFVRRFHEGQFTEDFRSTIGVDTCVQTVLLPERTVKLQIWDTAGQERFHSITTQVFHKADGLLLMYEITCSKSFISVRDWISQARERAPDDAIMILLGNKNDSAEREVQIQEGVDLAREYDILFMECSAATGANVSESMRTLAELLVQRKTRKEEHTKLRREPPPKKSGCC</sequence>
<feature type="region of interest" description="Disordered" evidence="9">
    <location>
        <begin position="3091"/>
        <end position="3137"/>
    </location>
</feature>
<feature type="region of interest" description="Disordered" evidence="9">
    <location>
        <begin position="1043"/>
        <end position="1062"/>
    </location>
</feature>
<feature type="compositionally biased region" description="Basic and acidic residues" evidence="9">
    <location>
        <begin position="3253"/>
        <end position="3277"/>
    </location>
</feature>
<keyword evidence="5" id="KW-0342">GTP-binding</keyword>
<feature type="compositionally biased region" description="Basic and acidic residues" evidence="9">
    <location>
        <begin position="1183"/>
        <end position="1211"/>
    </location>
</feature>
<feature type="compositionally biased region" description="Basic and acidic residues" evidence="9">
    <location>
        <begin position="405"/>
        <end position="418"/>
    </location>
</feature>
<feature type="compositionally biased region" description="Basic and acidic residues" evidence="9">
    <location>
        <begin position="2126"/>
        <end position="2142"/>
    </location>
</feature>
<comment type="subcellular location">
    <subcellularLocation>
        <location evidence="1">Membrane</location>
        <topology evidence="1">Lipid-anchor</topology>
    </subcellularLocation>
</comment>
<proteinExistence type="inferred from homology"/>
<feature type="compositionally biased region" description="Basic residues" evidence="9">
    <location>
        <begin position="2002"/>
        <end position="2017"/>
    </location>
</feature>
<feature type="compositionally biased region" description="Basic and acidic residues" evidence="9">
    <location>
        <begin position="1706"/>
        <end position="1734"/>
    </location>
</feature>
<accession>A0AAW2AIL1</accession>
<dbReference type="InterPro" id="IPR005225">
    <property type="entry name" value="Small_GTP-bd"/>
</dbReference>
<dbReference type="InterPro" id="IPR027417">
    <property type="entry name" value="P-loop_NTPase"/>
</dbReference>
<feature type="compositionally biased region" description="Polar residues" evidence="9">
    <location>
        <begin position="3752"/>
        <end position="3761"/>
    </location>
</feature>
<feature type="region of interest" description="Disordered" evidence="9">
    <location>
        <begin position="952"/>
        <end position="971"/>
    </location>
</feature>
<dbReference type="PRINTS" id="PR00449">
    <property type="entry name" value="RASTRNSFRMNG"/>
</dbReference>
<feature type="region of interest" description="Disordered" evidence="9">
    <location>
        <begin position="1183"/>
        <end position="1240"/>
    </location>
</feature>
<feature type="compositionally biased region" description="Basic and acidic residues" evidence="9">
    <location>
        <begin position="1080"/>
        <end position="1109"/>
    </location>
</feature>
<comment type="similarity">
    <text evidence="2">Belongs to the small GTPase superfamily. Rab family.</text>
</comment>
<feature type="compositionally biased region" description="Polar residues" evidence="9">
    <location>
        <begin position="44"/>
        <end position="70"/>
    </location>
</feature>
<feature type="compositionally biased region" description="Basic residues" evidence="9">
    <location>
        <begin position="1740"/>
        <end position="1755"/>
    </location>
</feature>